<dbReference type="EnsemblPlants" id="EMT22478">
    <property type="protein sequence ID" value="EMT22478"/>
    <property type="gene ID" value="F775_13472"/>
</dbReference>
<dbReference type="Pfam" id="PF14543">
    <property type="entry name" value="TAXi_N"/>
    <property type="match status" value="1"/>
</dbReference>
<evidence type="ECO:0000256" key="2">
    <source>
        <dbReference type="ARBA" id="ARBA00022670"/>
    </source>
</evidence>
<dbReference type="PROSITE" id="PS00141">
    <property type="entry name" value="ASP_PROTEASE"/>
    <property type="match status" value="1"/>
</dbReference>
<feature type="active site" evidence="6">
    <location>
        <position position="106"/>
    </location>
</feature>
<comment type="similarity">
    <text evidence="1 7">Belongs to the peptidase A1 family.</text>
</comment>
<keyword evidence="9" id="KW-0732">Signal</keyword>
<reference evidence="10" key="1">
    <citation type="submission" date="2015-06" db="UniProtKB">
        <authorList>
            <consortium name="EnsemblPlants"/>
        </authorList>
    </citation>
    <scope>IDENTIFICATION</scope>
</reference>
<dbReference type="GO" id="GO:0004190">
    <property type="term" value="F:aspartic-type endopeptidase activity"/>
    <property type="evidence" value="ECO:0007669"/>
    <property type="project" value="UniProtKB-KW"/>
</dbReference>
<keyword evidence="3 7" id="KW-0064">Aspartyl protease</keyword>
<feature type="region of interest" description="Disordered" evidence="8">
    <location>
        <begin position="450"/>
        <end position="518"/>
    </location>
</feature>
<evidence type="ECO:0000313" key="10">
    <source>
        <dbReference type="EnsemblPlants" id="EMT22478"/>
    </source>
</evidence>
<accession>M8BKZ2</accession>
<organism evidence="10">
    <name type="scientific">Aegilops tauschii</name>
    <name type="common">Tausch's goatgrass</name>
    <name type="synonym">Aegilops squarrosa</name>
    <dbReference type="NCBI Taxonomy" id="37682"/>
    <lineage>
        <taxon>Eukaryota</taxon>
        <taxon>Viridiplantae</taxon>
        <taxon>Streptophyta</taxon>
        <taxon>Embryophyta</taxon>
        <taxon>Tracheophyta</taxon>
        <taxon>Spermatophyta</taxon>
        <taxon>Magnoliopsida</taxon>
        <taxon>Liliopsida</taxon>
        <taxon>Poales</taxon>
        <taxon>Poaceae</taxon>
        <taxon>BOP clade</taxon>
        <taxon>Pooideae</taxon>
        <taxon>Triticodae</taxon>
        <taxon>Triticeae</taxon>
        <taxon>Triticinae</taxon>
        <taxon>Aegilops</taxon>
    </lineage>
</organism>
<keyword evidence="4 7" id="KW-0378">Hydrolase</keyword>
<protein>
    <submittedName>
        <fullName evidence="10">Aspartic proteinase nepenthesin-2</fullName>
    </submittedName>
</protein>
<dbReference type="Pfam" id="PF14541">
    <property type="entry name" value="TAXi_C"/>
    <property type="match status" value="1"/>
</dbReference>
<dbReference type="InterPro" id="IPR032799">
    <property type="entry name" value="TAXi_C"/>
</dbReference>
<feature type="compositionally biased region" description="Polar residues" evidence="8">
    <location>
        <begin position="598"/>
        <end position="608"/>
    </location>
</feature>
<feature type="compositionally biased region" description="Basic and acidic residues" evidence="8">
    <location>
        <begin position="471"/>
        <end position="486"/>
    </location>
</feature>
<evidence type="ECO:0000256" key="8">
    <source>
        <dbReference type="SAM" id="MobiDB-lite"/>
    </source>
</evidence>
<proteinExistence type="inferred from homology"/>
<sequence length="608" mass="63604">MAATTRVSRALLLVGVVLTAQLCACTAYGGDGFSVEFIHRDSVGSPFHDPSLTAHGRVVKALARSYARADAPSGHGVVSELTSTPFEYLMAVNVGTPPTRLLAIADTGSDLVWLNCSKKGPHGPGPAFAGDAPSPPPPPGVVFDPSKSKTYRLVGCDSGACRALPDSSCAGGDKCTYYYYYGDGSATSGLLSTETFTFADAPGARRGDRTTRVPNVNFGCGTNFVGSFIGDGPVALGNTNRSLVTQLGTHASLGQRFSYCLVPYSINASSALNFGARAAVTEPGAATTPLIPSRVKPSYPIELASVEVGNATYKAPRQTPAIVDSGTTLTFLDKALLDPLVKALAGRIKLPKAPPPADLQLPLCYNVTGLKEGQIAAKIPDVKLGLGGGAVVTLKALNTFVVVQAETLCLAIAPASERLRTSIIGNIAQQNMHVGYDLDKRTSEPRLRPHLAGQKGEAEAQGYQSSAPTRGAEDGATERAFPRQDPCRGSLHSPDKSLARAAHPTPTSQPPLSLRVPTPLTTLEPRLGKCLHGGMQIFVKTKGLRSPVENQKTRQPQGSLTRMPQGPGKTLAEGAHKAPARPLPGIYARPRQDLAAPSSPQLSGRPTS</sequence>
<dbReference type="InterPro" id="IPR021109">
    <property type="entry name" value="Peptidase_aspartic_dom_sf"/>
</dbReference>
<evidence type="ECO:0000256" key="3">
    <source>
        <dbReference type="ARBA" id="ARBA00022750"/>
    </source>
</evidence>
<dbReference type="AlphaFoldDB" id="M8BKZ2"/>
<dbReference type="PANTHER" id="PTHR47967:SF63">
    <property type="entry name" value="PEPTIDASE A1 DOMAIN-CONTAINING PROTEIN"/>
    <property type="match status" value="1"/>
</dbReference>
<evidence type="ECO:0000256" key="1">
    <source>
        <dbReference type="ARBA" id="ARBA00007447"/>
    </source>
</evidence>
<dbReference type="PANTHER" id="PTHR47967">
    <property type="entry name" value="OS07G0603500 PROTEIN-RELATED"/>
    <property type="match status" value="1"/>
</dbReference>
<dbReference type="PROSITE" id="PS51767">
    <property type="entry name" value="PEPTIDASE_A1"/>
    <property type="match status" value="1"/>
</dbReference>
<name>M8BKZ2_AEGTA</name>
<dbReference type="PRINTS" id="PR00792">
    <property type="entry name" value="PEPSIN"/>
</dbReference>
<feature type="compositionally biased region" description="Polar residues" evidence="8">
    <location>
        <begin position="548"/>
        <end position="562"/>
    </location>
</feature>
<dbReference type="InterPro" id="IPR032861">
    <property type="entry name" value="TAXi_N"/>
</dbReference>
<keyword evidence="5" id="KW-0325">Glycoprotein</keyword>
<dbReference type="GO" id="GO:0006508">
    <property type="term" value="P:proteolysis"/>
    <property type="evidence" value="ECO:0007669"/>
    <property type="project" value="UniProtKB-KW"/>
</dbReference>
<dbReference type="InterPro" id="IPR033121">
    <property type="entry name" value="PEPTIDASE_A1"/>
</dbReference>
<dbReference type="InterPro" id="IPR001969">
    <property type="entry name" value="Aspartic_peptidase_AS"/>
</dbReference>
<feature type="active site" evidence="6">
    <location>
        <position position="324"/>
    </location>
</feature>
<feature type="region of interest" description="Disordered" evidence="8">
    <location>
        <begin position="544"/>
        <end position="608"/>
    </location>
</feature>
<evidence type="ECO:0000256" key="7">
    <source>
        <dbReference type="RuleBase" id="RU000454"/>
    </source>
</evidence>
<evidence type="ECO:0000256" key="5">
    <source>
        <dbReference type="ARBA" id="ARBA00023180"/>
    </source>
</evidence>
<dbReference type="InterPro" id="IPR001461">
    <property type="entry name" value="Aspartic_peptidase_A1"/>
</dbReference>
<feature type="chain" id="PRO_5014583302" evidence="9">
    <location>
        <begin position="28"/>
        <end position="608"/>
    </location>
</feature>
<dbReference type="InterPro" id="IPR034161">
    <property type="entry name" value="Pepsin-like_plant"/>
</dbReference>
<feature type="signal peptide" evidence="9">
    <location>
        <begin position="1"/>
        <end position="27"/>
    </location>
</feature>
<evidence type="ECO:0000256" key="6">
    <source>
        <dbReference type="PIRSR" id="PIRSR601461-1"/>
    </source>
</evidence>
<dbReference type="InterPro" id="IPR051708">
    <property type="entry name" value="Plant_Aspart_Prot_A1"/>
</dbReference>
<evidence type="ECO:0000256" key="4">
    <source>
        <dbReference type="ARBA" id="ARBA00022801"/>
    </source>
</evidence>
<dbReference type="GO" id="GO:0005576">
    <property type="term" value="C:extracellular region"/>
    <property type="evidence" value="ECO:0007669"/>
    <property type="project" value="TreeGrafter"/>
</dbReference>
<dbReference type="Gene3D" id="2.40.70.10">
    <property type="entry name" value="Acid Proteases"/>
    <property type="match status" value="2"/>
</dbReference>
<dbReference type="SUPFAM" id="SSF50630">
    <property type="entry name" value="Acid proteases"/>
    <property type="match status" value="1"/>
</dbReference>
<evidence type="ECO:0000256" key="9">
    <source>
        <dbReference type="SAM" id="SignalP"/>
    </source>
</evidence>
<keyword evidence="2 7" id="KW-0645">Protease</keyword>
<dbReference type="CDD" id="cd05476">
    <property type="entry name" value="pepsin_A_like_plant"/>
    <property type="match status" value="1"/>
</dbReference>